<keyword evidence="5 10" id="KW-0812">Transmembrane</keyword>
<keyword evidence="12" id="KW-1185">Reference proteome</keyword>
<evidence type="ECO:0000313" key="11">
    <source>
        <dbReference type="EMBL" id="MDO9710234.1"/>
    </source>
</evidence>
<evidence type="ECO:0000256" key="4">
    <source>
        <dbReference type="ARBA" id="ARBA00015384"/>
    </source>
</evidence>
<keyword evidence="10" id="KW-1003">Cell membrane</keyword>
<comment type="function">
    <text evidence="1 10">Exerts its effect at some terminal stage of cytochrome c oxidase synthesis, probably by being involved in the insertion of the copper B into subunit I.</text>
</comment>
<dbReference type="Pfam" id="PF04442">
    <property type="entry name" value="CtaG_Cox11"/>
    <property type="match status" value="1"/>
</dbReference>
<reference evidence="11 12" key="1">
    <citation type="submission" date="2023-08" db="EMBL/GenBank/DDBJ databases">
        <title>The draft genome sequence of Paracraurococcus sp. LOR1-02.</title>
        <authorList>
            <person name="Kingkaew E."/>
            <person name="Tanasupawat S."/>
        </authorList>
    </citation>
    <scope>NUCLEOTIDE SEQUENCE [LARGE SCALE GENOMIC DNA]</scope>
    <source>
        <strain evidence="11 12">LOR1-02</strain>
    </source>
</reference>
<evidence type="ECO:0000256" key="5">
    <source>
        <dbReference type="ARBA" id="ARBA00022692"/>
    </source>
</evidence>
<accession>A0ABT9E271</accession>
<evidence type="ECO:0000256" key="10">
    <source>
        <dbReference type="HAMAP-Rule" id="MF_00155"/>
    </source>
</evidence>
<feature type="topological domain" description="Periplasmic" evidence="10">
    <location>
        <begin position="45"/>
        <end position="215"/>
    </location>
</feature>
<dbReference type="PANTHER" id="PTHR21320">
    <property type="entry name" value="CYTOCHROME C OXIDASE ASSEMBLY PROTEIN COX11-RELATED"/>
    <property type="match status" value="1"/>
</dbReference>
<keyword evidence="10" id="KW-0997">Cell inner membrane</keyword>
<evidence type="ECO:0000256" key="1">
    <source>
        <dbReference type="ARBA" id="ARBA00004007"/>
    </source>
</evidence>
<evidence type="ECO:0000313" key="12">
    <source>
        <dbReference type="Proteomes" id="UP001243009"/>
    </source>
</evidence>
<dbReference type="RefSeq" id="WP_305105095.1">
    <property type="nucleotide sequence ID" value="NZ_JAUTWS010000016.1"/>
</dbReference>
<evidence type="ECO:0000256" key="6">
    <source>
        <dbReference type="ARBA" id="ARBA00022968"/>
    </source>
</evidence>
<dbReference type="EMBL" id="JAUTWS010000016">
    <property type="protein sequence ID" value="MDO9710234.1"/>
    <property type="molecule type" value="Genomic_DNA"/>
</dbReference>
<dbReference type="InterPro" id="IPR023471">
    <property type="entry name" value="CtaG/Cox11_dom_sf"/>
</dbReference>
<dbReference type="InterPro" id="IPR007533">
    <property type="entry name" value="Cyt_c_oxidase_assmbl_CtaG"/>
</dbReference>
<evidence type="ECO:0000256" key="7">
    <source>
        <dbReference type="ARBA" id="ARBA00022989"/>
    </source>
</evidence>
<evidence type="ECO:0000256" key="3">
    <source>
        <dbReference type="ARBA" id="ARBA00009620"/>
    </source>
</evidence>
<protein>
    <recommendedName>
        <fullName evidence="4 10">Cytochrome c oxidase assembly protein CtaG</fullName>
    </recommendedName>
</protein>
<evidence type="ECO:0000256" key="8">
    <source>
        <dbReference type="ARBA" id="ARBA00023008"/>
    </source>
</evidence>
<dbReference type="Proteomes" id="UP001243009">
    <property type="component" value="Unassembled WGS sequence"/>
</dbReference>
<dbReference type="NCBIfam" id="NF003465">
    <property type="entry name" value="PRK05089.1"/>
    <property type="match status" value="1"/>
</dbReference>
<comment type="similarity">
    <text evidence="3 10">Belongs to the COX11/CtaG family.</text>
</comment>
<evidence type="ECO:0000256" key="9">
    <source>
        <dbReference type="ARBA" id="ARBA00023136"/>
    </source>
</evidence>
<dbReference type="Gene3D" id="2.60.370.10">
    <property type="entry name" value="Ctag/Cox11"/>
    <property type="match status" value="1"/>
</dbReference>
<keyword evidence="9 10" id="KW-0472">Membrane</keyword>
<keyword evidence="8 10" id="KW-0186">Copper</keyword>
<name>A0ABT9E271_9PROT</name>
<dbReference type="HAMAP" id="MF_00155">
    <property type="entry name" value="CtaG"/>
    <property type="match status" value="1"/>
</dbReference>
<feature type="topological domain" description="Cytoplasmic" evidence="10">
    <location>
        <begin position="1"/>
        <end position="21"/>
    </location>
</feature>
<comment type="caution">
    <text evidence="11">The sequence shown here is derived from an EMBL/GenBank/DDBJ whole genome shotgun (WGS) entry which is preliminary data.</text>
</comment>
<proteinExistence type="inferred from homology"/>
<keyword evidence="6 10" id="KW-0735">Signal-anchor</keyword>
<keyword evidence="7 10" id="KW-1133">Transmembrane helix</keyword>
<organism evidence="11 12">
    <name type="scientific">Paracraurococcus lichenis</name>
    <dbReference type="NCBI Taxonomy" id="3064888"/>
    <lineage>
        <taxon>Bacteria</taxon>
        <taxon>Pseudomonadati</taxon>
        <taxon>Pseudomonadota</taxon>
        <taxon>Alphaproteobacteria</taxon>
        <taxon>Acetobacterales</taxon>
        <taxon>Roseomonadaceae</taxon>
        <taxon>Paracraurococcus</taxon>
    </lineage>
</organism>
<dbReference type="PANTHER" id="PTHR21320:SF3">
    <property type="entry name" value="CYTOCHROME C OXIDASE ASSEMBLY PROTEIN COX11, MITOCHONDRIAL-RELATED"/>
    <property type="match status" value="1"/>
</dbReference>
<dbReference type="SUPFAM" id="SSF110111">
    <property type="entry name" value="Ctag/Cox11"/>
    <property type="match status" value="1"/>
</dbReference>
<gene>
    <name evidence="10" type="primary">ctaG</name>
    <name evidence="11" type="ORF">Q7A36_17910</name>
</gene>
<sequence length="215" mass="23214">MDRPAPTSRGMDPLRAETLRRRNRRMAAGVGAFVCGMVGLAFASVPLYDMFCRATGYNGTVQVGGPAAPGASGRVITVRFNANTQPDLPWRFAPGQGPMQVREGEEAMAFYQAANRADVPVTGVATYNVTPEVVGKYFHKTACFCFEQQTLEPGQQVDMPLAFWVDPKIAADPNTRDIRTITINYSFFRSLDDAQRSGALANAGPHVGAAPRGTP</sequence>
<comment type="subcellular location">
    <subcellularLocation>
        <location evidence="2 10">Cell inner membrane</location>
        <topology evidence="2 10">Single-pass type II membrane protein</topology>
        <orientation evidence="2 10">Periplasmic side</orientation>
    </subcellularLocation>
</comment>
<evidence type="ECO:0000256" key="2">
    <source>
        <dbReference type="ARBA" id="ARBA00004382"/>
    </source>
</evidence>
<dbReference type="PIRSF" id="PIRSF005413">
    <property type="entry name" value="COX11"/>
    <property type="match status" value="1"/>
</dbReference>